<comment type="caution">
    <text evidence="1">The sequence shown here is derived from an EMBL/GenBank/DDBJ whole genome shotgun (WGS) entry which is preliminary data.</text>
</comment>
<reference evidence="1 2" key="1">
    <citation type="journal article" date="2019" name="Emerg. Microbes Infect.">
        <title>Comprehensive subspecies identification of 175 nontuberculous mycobacteria species based on 7547 genomic profiles.</title>
        <authorList>
            <person name="Matsumoto Y."/>
            <person name="Kinjo T."/>
            <person name="Motooka D."/>
            <person name="Nabeya D."/>
            <person name="Jung N."/>
            <person name="Uechi K."/>
            <person name="Horii T."/>
            <person name="Iida T."/>
            <person name="Fujita J."/>
            <person name="Nakamura S."/>
        </authorList>
    </citation>
    <scope>NUCLEOTIDE SEQUENCE [LARGE SCALE GENOMIC DNA]</scope>
    <source>
        <strain evidence="1 2">JCM 30726</strain>
    </source>
</reference>
<dbReference type="EMBL" id="BLLA01000005">
    <property type="protein sequence ID" value="GFG99485.1"/>
    <property type="molecule type" value="Genomic_DNA"/>
</dbReference>
<dbReference type="Proteomes" id="UP000465301">
    <property type="component" value="Unassembled WGS sequence"/>
</dbReference>
<evidence type="ECO:0000313" key="2">
    <source>
        <dbReference type="Proteomes" id="UP000465301"/>
    </source>
</evidence>
<evidence type="ECO:0000313" key="1">
    <source>
        <dbReference type="EMBL" id="GFG99485.1"/>
    </source>
</evidence>
<name>A0A7I9ZF42_9MYCO</name>
<sequence length="97" mass="10576">MGPEGSSDTKTKTVVAAQLTQNPEDEAASAPAVDVVGSREVDRLEIAWARELVRQAREVGVVTGPADCLRRTKTVFETAPDEELCEHPWYNRHNSAG</sequence>
<protein>
    <submittedName>
        <fullName evidence="1">Uncharacterized protein</fullName>
    </submittedName>
</protein>
<keyword evidence="2" id="KW-1185">Reference proteome</keyword>
<accession>A0A7I9ZF42</accession>
<organism evidence="1 2">
    <name type="scientific">Mycobacterium timonense</name>
    <dbReference type="NCBI Taxonomy" id="701043"/>
    <lineage>
        <taxon>Bacteria</taxon>
        <taxon>Bacillati</taxon>
        <taxon>Actinomycetota</taxon>
        <taxon>Actinomycetes</taxon>
        <taxon>Mycobacteriales</taxon>
        <taxon>Mycobacteriaceae</taxon>
        <taxon>Mycobacterium</taxon>
        <taxon>Mycobacterium avium complex (MAC)</taxon>
    </lineage>
</organism>
<dbReference type="AlphaFoldDB" id="A0A7I9ZF42"/>
<proteinExistence type="predicted"/>
<gene>
    <name evidence="1" type="ORF">MTIM_53640</name>
</gene>